<dbReference type="AlphaFoldDB" id="A0A1I8B115"/>
<organism evidence="1 2">
    <name type="scientific">Meloidogyne hapla</name>
    <name type="common">Root-knot nematode worm</name>
    <dbReference type="NCBI Taxonomy" id="6305"/>
    <lineage>
        <taxon>Eukaryota</taxon>
        <taxon>Metazoa</taxon>
        <taxon>Ecdysozoa</taxon>
        <taxon>Nematoda</taxon>
        <taxon>Chromadorea</taxon>
        <taxon>Rhabditida</taxon>
        <taxon>Tylenchina</taxon>
        <taxon>Tylenchomorpha</taxon>
        <taxon>Tylenchoidea</taxon>
        <taxon>Meloidogynidae</taxon>
        <taxon>Meloidogyninae</taxon>
        <taxon>Meloidogyne</taxon>
    </lineage>
</organism>
<evidence type="ECO:0000313" key="1">
    <source>
        <dbReference type="Proteomes" id="UP000095281"/>
    </source>
</evidence>
<dbReference type="WBParaSite" id="MhA1_Contig123.frz3.gene31">
    <property type="protein sequence ID" value="MhA1_Contig123.frz3.gene31"/>
    <property type="gene ID" value="MhA1_Contig123.frz3.gene31"/>
</dbReference>
<name>A0A1I8B115_MELHA</name>
<keyword evidence="1" id="KW-1185">Reference proteome</keyword>
<sequence length="63" mass="7392">MPNIKAVNYKKETKSCLNGWPAAVLNMSRRWLPGRWSMNRTWWHWDEACSGLMCYGMQLCLVA</sequence>
<evidence type="ECO:0000313" key="2">
    <source>
        <dbReference type="WBParaSite" id="MhA1_Contig123.frz3.gene31"/>
    </source>
</evidence>
<accession>A0A1I8B115</accession>
<dbReference type="Proteomes" id="UP000095281">
    <property type="component" value="Unplaced"/>
</dbReference>
<reference evidence="2" key="1">
    <citation type="submission" date="2016-11" db="UniProtKB">
        <authorList>
            <consortium name="WormBaseParasite"/>
        </authorList>
    </citation>
    <scope>IDENTIFICATION</scope>
</reference>
<proteinExistence type="predicted"/>
<protein>
    <submittedName>
        <fullName evidence="2">Uncharacterized protein</fullName>
    </submittedName>
</protein>